<protein>
    <submittedName>
        <fullName evidence="1">Uncharacterized protein</fullName>
    </submittedName>
</protein>
<keyword evidence="2" id="KW-1185">Reference proteome</keyword>
<organism evidence="1 2">
    <name type="scientific">Ramazzottius varieornatus</name>
    <name type="common">Water bear</name>
    <name type="synonym">Tardigrade</name>
    <dbReference type="NCBI Taxonomy" id="947166"/>
    <lineage>
        <taxon>Eukaryota</taxon>
        <taxon>Metazoa</taxon>
        <taxon>Ecdysozoa</taxon>
        <taxon>Tardigrada</taxon>
        <taxon>Eutardigrada</taxon>
        <taxon>Parachela</taxon>
        <taxon>Hypsibioidea</taxon>
        <taxon>Ramazzottiidae</taxon>
        <taxon>Ramazzottius</taxon>
    </lineage>
</organism>
<comment type="caution">
    <text evidence="1">The sequence shown here is derived from an EMBL/GenBank/DDBJ whole genome shotgun (WGS) entry which is preliminary data.</text>
</comment>
<evidence type="ECO:0000313" key="1">
    <source>
        <dbReference type="EMBL" id="GAV01533.1"/>
    </source>
</evidence>
<sequence>MVVMSIFAVAGVNVRNVWSRTKGITVDLAKGLMDRRKAGRNRGQLGGKDHPKIGKRRLNQIQCKWYTTGQPSSNGNASGSESAPKRAITWVVKLNMARVCLQESLASLGWTRQ</sequence>
<accession>A0A1D1VN07</accession>
<evidence type="ECO:0000313" key="2">
    <source>
        <dbReference type="Proteomes" id="UP000186922"/>
    </source>
</evidence>
<dbReference type="EMBL" id="BDGG01000007">
    <property type="protein sequence ID" value="GAV01533.1"/>
    <property type="molecule type" value="Genomic_DNA"/>
</dbReference>
<name>A0A1D1VN07_RAMVA</name>
<proteinExistence type="predicted"/>
<dbReference type="Proteomes" id="UP000186922">
    <property type="component" value="Unassembled WGS sequence"/>
</dbReference>
<reference evidence="1 2" key="1">
    <citation type="journal article" date="2016" name="Nat. Commun.">
        <title>Extremotolerant tardigrade genome and improved radiotolerance of human cultured cells by tardigrade-unique protein.</title>
        <authorList>
            <person name="Hashimoto T."/>
            <person name="Horikawa D.D."/>
            <person name="Saito Y."/>
            <person name="Kuwahara H."/>
            <person name="Kozuka-Hata H."/>
            <person name="Shin-I T."/>
            <person name="Minakuchi Y."/>
            <person name="Ohishi K."/>
            <person name="Motoyama A."/>
            <person name="Aizu T."/>
            <person name="Enomoto A."/>
            <person name="Kondo K."/>
            <person name="Tanaka S."/>
            <person name="Hara Y."/>
            <person name="Koshikawa S."/>
            <person name="Sagara H."/>
            <person name="Miura T."/>
            <person name="Yokobori S."/>
            <person name="Miyagawa K."/>
            <person name="Suzuki Y."/>
            <person name="Kubo T."/>
            <person name="Oyama M."/>
            <person name="Kohara Y."/>
            <person name="Fujiyama A."/>
            <person name="Arakawa K."/>
            <person name="Katayama T."/>
            <person name="Toyoda A."/>
            <person name="Kunieda T."/>
        </authorList>
    </citation>
    <scope>NUCLEOTIDE SEQUENCE [LARGE SCALE GENOMIC DNA]</scope>
    <source>
        <strain evidence="1 2">YOKOZUNA-1</strain>
    </source>
</reference>
<gene>
    <name evidence="1" type="primary">RvY_12229-1</name>
    <name evidence="1" type="synonym">RvY_12229.1</name>
    <name evidence="1" type="ORF">RvY_12229</name>
</gene>
<dbReference type="AlphaFoldDB" id="A0A1D1VN07"/>